<accession>A0ACC2P660</accession>
<dbReference type="Proteomes" id="UP001239111">
    <property type="component" value="Chromosome 2"/>
</dbReference>
<dbReference type="EMBL" id="CM056742">
    <property type="protein sequence ID" value="KAJ8678588.1"/>
    <property type="molecule type" value="Genomic_DNA"/>
</dbReference>
<gene>
    <name evidence="1" type="ORF">QAD02_014375</name>
</gene>
<proteinExistence type="predicted"/>
<protein>
    <submittedName>
        <fullName evidence="1">Uncharacterized protein</fullName>
    </submittedName>
</protein>
<sequence>MNKVVVRALCTSKPLSYVKPVNLKNKKHSSQQWLVRQLKDPYIEKAKQHNYRCRSAFKLLEIHEKFGILHPGMHVVDCGAAPGSWTQVATRLTNANGRILDEPHGKVIAIDKLPIHPVEGASILGNLDFTTERAQDTLFKCLDGSFVDLVMSDMAPNATGVKDMDHENIIKLAYAVLKFALTVTCHEGSLIIKLWDGSKAPQLEADIAKYFKSVKIVRPQATRDESSEKFILARNFKGLKAGTARR</sequence>
<evidence type="ECO:0000313" key="2">
    <source>
        <dbReference type="Proteomes" id="UP001239111"/>
    </source>
</evidence>
<reference evidence="1" key="1">
    <citation type="submission" date="2023-04" db="EMBL/GenBank/DDBJ databases">
        <title>A chromosome-level genome assembly of the parasitoid wasp Eretmocerus hayati.</title>
        <authorList>
            <person name="Zhong Y."/>
            <person name="Liu S."/>
            <person name="Liu Y."/>
        </authorList>
    </citation>
    <scope>NUCLEOTIDE SEQUENCE</scope>
    <source>
        <strain evidence="1">ZJU_SS_LIU_2023</strain>
    </source>
</reference>
<evidence type="ECO:0000313" key="1">
    <source>
        <dbReference type="EMBL" id="KAJ8678588.1"/>
    </source>
</evidence>
<comment type="caution">
    <text evidence="1">The sequence shown here is derived from an EMBL/GenBank/DDBJ whole genome shotgun (WGS) entry which is preliminary data.</text>
</comment>
<organism evidence="1 2">
    <name type="scientific">Eretmocerus hayati</name>
    <dbReference type="NCBI Taxonomy" id="131215"/>
    <lineage>
        <taxon>Eukaryota</taxon>
        <taxon>Metazoa</taxon>
        <taxon>Ecdysozoa</taxon>
        <taxon>Arthropoda</taxon>
        <taxon>Hexapoda</taxon>
        <taxon>Insecta</taxon>
        <taxon>Pterygota</taxon>
        <taxon>Neoptera</taxon>
        <taxon>Endopterygota</taxon>
        <taxon>Hymenoptera</taxon>
        <taxon>Apocrita</taxon>
        <taxon>Proctotrupomorpha</taxon>
        <taxon>Chalcidoidea</taxon>
        <taxon>Aphelinidae</taxon>
        <taxon>Aphelininae</taxon>
        <taxon>Eretmocerus</taxon>
    </lineage>
</organism>
<keyword evidence="2" id="KW-1185">Reference proteome</keyword>
<name>A0ACC2P660_9HYME</name>